<gene>
    <name evidence="1" type="primary">orf194</name>
</gene>
<reference evidence="1" key="1">
    <citation type="journal article" date="2017" name="PeerJ">
        <title>lastomes of the green algae Hydrodictyon reticulatum and Pediastrum duplex (Sphaeropleales, Chlorophyceae).</title>
        <authorList>
            <person name="McManus H.A."/>
            <person name="Sanchez D."/>
            <person name="Karol K.G."/>
        </authorList>
    </citation>
    <scope>NUCLEOTIDE SEQUENCE</scope>
</reference>
<geneLocation type="chloroplast" evidence="1"/>
<dbReference type="GeneID" id="32880279"/>
<accession>A0A1W5RMX2</accession>
<dbReference type="RefSeq" id="YP_009364161.1">
    <property type="nucleotide sequence ID" value="NC_034655.1"/>
</dbReference>
<name>A0A1W5RMX2_HYDRE</name>
<protein>
    <submittedName>
        <fullName evidence="1">Uncharacterized protein</fullName>
    </submittedName>
</protein>
<proteinExistence type="predicted"/>
<keyword evidence="1" id="KW-0934">Plastid</keyword>
<dbReference type="EMBL" id="KY114065">
    <property type="protein sequence ID" value="AQU64546.1"/>
    <property type="molecule type" value="Genomic_DNA"/>
</dbReference>
<sequence length="194" mass="21866">MPSLFGFAEPLTLASAELMPSLFGEAEPLLRLLQLRRSRCLRSFASVKPPLLRSLRRSRCERKSEGKVSMSLHCMRSLLFGFAEPLLCFSASSNRFFAFRRSRTASFLFGYLALPNRTTSLLFGYSALPNRTASLLFGEAELLLCFFTLSLTRSVCEGAKRRSEGSKVVCFSFASDLLCEKAEKEQSRFIRKSK</sequence>
<evidence type="ECO:0000313" key="1">
    <source>
        <dbReference type="EMBL" id="AQU64546.1"/>
    </source>
</evidence>
<dbReference type="AlphaFoldDB" id="A0A1W5RMX2"/>
<keyword evidence="1" id="KW-0150">Chloroplast</keyword>
<organism evidence="1">
    <name type="scientific">Hydrodictyon reticulatum</name>
    <name type="common">Water net</name>
    <name type="synonym">Conferva reticulatum</name>
    <dbReference type="NCBI Taxonomy" id="3107"/>
    <lineage>
        <taxon>Eukaryota</taxon>
        <taxon>Viridiplantae</taxon>
        <taxon>Chlorophyta</taxon>
        <taxon>core chlorophytes</taxon>
        <taxon>Chlorophyceae</taxon>
        <taxon>CS clade</taxon>
        <taxon>Sphaeropleales</taxon>
        <taxon>Hydrodictyaceae</taxon>
        <taxon>Hydrodictyon</taxon>
    </lineage>
</organism>